<dbReference type="Proteomes" id="UP000392064">
    <property type="component" value="Chromosome"/>
</dbReference>
<keyword evidence="2" id="KW-1133">Transmembrane helix</keyword>
<evidence type="ECO:0000259" key="4">
    <source>
        <dbReference type="Pfam" id="PF19407"/>
    </source>
</evidence>
<accession>A0A5Q2MKA6</accession>
<keyword evidence="6" id="KW-1185">Reference proteome</keyword>
<proteinExistence type="predicted"/>
<feature type="transmembrane region" description="Helical" evidence="2">
    <location>
        <begin position="532"/>
        <end position="551"/>
    </location>
</feature>
<feature type="compositionally biased region" description="Gly residues" evidence="1">
    <location>
        <begin position="487"/>
        <end position="497"/>
    </location>
</feature>
<dbReference type="KEGG" id="aef:GEV26_08850"/>
<evidence type="ECO:0000313" key="6">
    <source>
        <dbReference type="Proteomes" id="UP000392064"/>
    </source>
</evidence>
<feature type="region of interest" description="Disordered" evidence="1">
    <location>
        <begin position="1"/>
        <end position="22"/>
    </location>
</feature>
<gene>
    <name evidence="5" type="ORF">GEV26_08850</name>
</gene>
<dbReference type="InterPro" id="IPR013552">
    <property type="entry name" value="Thioester_dom"/>
</dbReference>
<feature type="region of interest" description="Disordered" evidence="1">
    <location>
        <begin position="466"/>
        <end position="527"/>
    </location>
</feature>
<protein>
    <submittedName>
        <fullName evidence="5">Uncharacterized protein</fullName>
    </submittedName>
</protein>
<keyword evidence="2" id="KW-0812">Transmembrane</keyword>
<name>A0A5Q2MKA6_9ACTN</name>
<feature type="domain" description="DUF5979" evidence="4">
    <location>
        <begin position="274"/>
        <end position="375"/>
    </location>
</feature>
<dbReference type="InterPro" id="IPR046022">
    <property type="entry name" value="DUF5979"/>
</dbReference>
<evidence type="ECO:0000256" key="2">
    <source>
        <dbReference type="SAM" id="Phobius"/>
    </source>
</evidence>
<feature type="domain" description="DUF5979" evidence="4">
    <location>
        <begin position="381"/>
        <end position="480"/>
    </location>
</feature>
<dbReference type="RefSeq" id="WP_153652730.1">
    <property type="nucleotide sequence ID" value="NZ_CP045737.1"/>
</dbReference>
<dbReference type="Gene3D" id="2.60.40.1140">
    <property type="entry name" value="Collagen-binding surface protein Cna, B-type domain"/>
    <property type="match status" value="1"/>
</dbReference>
<dbReference type="Pfam" id="PF19407">
    <property type="entry name" value="DUF5979"/>
    <property type="match status" value="2"/>
</dbReference>
<sequence length="559" mass="57199">MSAFVAPETFDPENGYPTKAPAGSTQVTRGYVGIIPVLDDQGNPSLAYCIDLFTDTGTGVTYQRGDWAESNVRNLGRVGYILQNYYPTVPDQPADQPDNVRSAAVQAAIWFFSDNFVVHPAEGELYDLTAAIVADTLAHDPVAEPAQPTLSISPSSGVAPSTGDIVGPFTVTADGPSTLQLKRVEVFADEAGTQPLAQGATVQPGARLWARSTEAGDDQGFSLRRAETVLANTVYLYDGATPGRDAAQSLVLAETTELEAVAGVRITQFAAGGIEVTKTISGDGAGFQGPIDIRVVCTPADGGDPIERTSTIPAGATGSQTVRFTGLPAGSECTITEPKDGDNGRVNLTASSIEPASVSIVAGENVSVAATNEYARAFGELKVTKVIEGPAAGEQDEIVLAVDCDDDAFDRELRIPAGSPAGTYPLLTVTDIPAGTKCRVTEIASGATDTVQLDETTISPESVTIADSETSEVTVTNSYSQSEENGDGGGTGGSDGGSGDRSDGGSGDQSDGGSGDGGPVSSGFLPRAGAPGGPLTLGIALLVAGAAVLFIRRRMAGRA</sequence>
<organism evidence="5 6">
    <name type="scientific">Aeromicrobium yanjiei</name>
    <dbReference type="NCBI Taxonomy" id="2662028"/>
    <lineage>
        <taxon>Bacteria</taxon>
        <taxon>Bacillati</taxon>
        <taxon>Actinomycetota</taxon>
        <taxon>Actinomycetes</taxon>
        <taxon>Propionibacteriales</taxon>
        <taxon>Nocardioidaceae</taxon>
        <taxon>Aeromicrobium</taxon>
    </lineage>
</organism>
<reference evidence="5 6" key="1">
    <citation type="submission" date="2019-11" db="EMBL/GenBank/DDBJ databases">
        <authorList>
            <person name="Li J."/>
        </authorList>
    </citation>
    <scope>NUCLEOTIDE SEQUENCE [LARGE SCALE GENOMIC DNA]</scope>
    <source>
        <strain evidence="5 6">MF47</strain>
    </source>
</reference>
<dbReference type="Pfam" id="PF08341">
    <property type="entry name" value="TED"/>
    <property type="match status" value="1"/>
</dbReference>
<dbReference type="AlphaFoldDB" id="A0A5Q2MKA6"/>
<keyword evidence="2" id="KW-0472">Membrane</keyword>
<feature type="compositionally biased region" description="Gly residues" evidence="1">
    <location>
        <begin position="504"/>
        <end position="520"/>
    </location>
</feature>
<evidence type="ECO:0000313" key="5">
    <source>
        <dbReference type="EMBL" id="QGG41462.1"/>
    </source>
</evidence>
<evidence type="ECO:0000256" key="1">
    <source>
        <dbReference type="SAM" id="MobiDB-lite"/>
    </source>
</evidence>
<dbReference type="EMBL" id="CP045737">
    <property type="protein sequence ID" value="QGG41462.1"/>
    <property type="molecule type" value="Genomic_DNA"/>
</dbReference>
<feature type="domain" description="Thioester" evidence="3">
    <location>
        <begin position="47"/>
        <end position="119"/>
    </location>
</feature>
<feature type="compositionally biased region" description="Polar residues" evidence="1">
    <location>
        <begin position="466"/>
        <end position="483"/>
    </location>
</feature>
<evidence type="ECO:0000259" key="3">
    <source>
        <dbReference type="Pfam" id="PF08341"/>
    </source>
</evidence>